<dbReference type="Gene3D" id="2.60.120.10">
    <property type="entry name" value="Jelly Rolls"/>
    <property type="match status" value="1"/>
</dbReference>
<feature type="domain" description="Cyclic nucleotide-binding" evidence="4">
    <location>
        <begin position="35"/>
        <end position="83"/>
    </location>
</feature>
<dbReference type="CDD" id="cd00038">
    <property type="entry name" value="CAP_ED"/>
    <property type="match status" value="1"/>
</dbReference>
<dbReference type="InterPro" id="IPR036390">
    <property type="entry name" value="WH_DNA-bd_sf"/>
</dbReference>
<dbReference type="CDD" id="cd00092">
    <property type="entry name" value="HTH_CRP"/>
    <property type="match status" value="1"/>
</dbReference>
<keyword evidence="3" id="KW-0804">Transcription</keyword>
<dbReference type="InterPro" id="IPR018490">
    <property type="entry name" value="cNMP-bd_dom_sf"/>
</dbReference>
<accession>A0ABW4U564</accession>
<dbReference type="InterPro" id="IPR018335">
    <property type="entry name" value="Tscrpt_reg_HTH_Crp-type_CS"/>
</dbReference>
<keyword evidence="1" id="KW-0805">Transcription regulation</keyword>
<dbReference type="PROSITE" id="PS50042">
    <property type="entry name" value="CNMP_BINDING_3"/>
    <property type="match status" value="1"/>
</dbReference>
<reference evidence="7" key="1">
    <citation type="journal article" date="2019" name="Int. J. Syst. Evol. Microbiol.">
        <title>The Global Catalogue of Microorganisms (GCM) 10K type strain sequencing project: providing services to taxonomists for standard genome sequencing and annotation.</title>
        <authorList>
            <consortium name="The Broad Institute Genomics Platform"/>
            <consortium name="The Broad Institute Genome Sequencing Center for Infectious Disease"/>
            <person name="Wu L."/>
            <person name="Ma J."/>
        </authorList>
    </citation>
    <scope>NUCLEOTIDE SEQUENCE [LARGE SCALE GENOMIC DNA]</scope>
    <source>
        <strain evidence="7">CGMCC 1.16225</strain>
    </source>
</reference>
<sequence>MNAIVNIRTPFEILNGVAQQPDVSKDGRPVPLSFFHAGSEIYAQGEKVASHYQIEFGAVRIYRLLADGRRQITAFHLAGETFGFEADLAHHFFAEAIVTTGLRTFRPVAGLDRSRELLPLALRCMVRAQEHLLVVGRQTAIERIAAFLIDMADRQGELAQIELPMSRQDIGDYLGLTIETVSRVLSRLRDKGVLKFHGLRTLEIRKPETLRSLCE</sequence>
<dbReference type="EMBL" id="JBHUGZ010000001">
    <property type="protein sequence ID" value="MFD1981364.1"/>
    <property type="molecule type" value="Genomic_DNA"/>
</dbReference>
<dbReference type="PROSITE" id="PS00042">
    <property type="entry name" value="HTH_CRP_1"/>
    <property type="match status" value="1"/>
</dbReference>
<dbReference type="SMART" id="SM00419">
    <property type="entry name" value="HTH_CRP"/>
    <property type="match status" value="1"/>
</dbReference>
<evidence type="ECO:0000313" key="7">
    <source>
        <dbReference type="Proteomes" id="UP001597405"/>
    </source>
</evidence>
<evidence type="ECO:0000256" key="3">
    <source>
        <dbReference type="ARBA" id="ARBA00023163"/>
    </source>
</evidence>
<dbReference type="Gene3D" id="1.10.10.10">
    <property type="entry name" value="Winged helix-like DNA-binding domain superfamily/Winged helix DNA-binding domain"/>
    <property type="match status" value="1"/>
</dbReference>
<evidence type="ECO:0000313" key="6">
    <source>
        <dbReference type="EMBL" id="MFD1981364.1"/>
    </source>
</evidence>
<keyword evidence="2" id="KW-0238">DNA-binding</keyword>
<gene>
    <name evidence="6" type="ORF">ACFSOZ_01410</name>
</gene>
<organism evidence="6 7">
    <name type="scientific">Mesorhizobium newzealandense</name>
    <dbReference type="NCBI Taxonomy" id="1300302"/>
    <lineage>
        <taxon>Bacteria</taxon>
        <taxon>Pseudomonadati</taxon>
        <taxon>Pseudomonadota</taxon>
        <taxon>Alphaproteobacteria</taxon>
        <taxon>Hyphomicrobiales</taxon>
        <taxon>Phyllobacteriaceae</taxon>
        <taxon>Mesorhizobium</taxon>
    </lineage>
</organism>
<dbReference type="SUPFAM" id="SSF46785">
    <property type="entry name" value="Winged helix' DNA-binding domain"/>
    <property type="match status" value="1"/>
</dbReference>
<name>A0ABW4U564_9HYPH</name>
<dbReference type="InterPro" id="IPR000595">
    <property type="entry name" value="cNMP-bd_dom"/>
</dbReference>
<dbReference type="SUPFAM" id="SSF51206">
    <property type="entry name" value="cAMP-binding domain-like"/>
    <property type="match status" value="1"/>
</dbReference>
<proteinExistence type="predicted"/>
<feature type="domain" description="HTH crp-type" evidence="5">
    <location>
        <begin position="138"/>
        <end position="208"/>
    </location>
</feature>
<dbReference type="Pfam" id="PF13545">
    <property type="entry name" value="HTH_Crp_2"/>
    <property type="match status" value="1"/>
</dbReference>
<protein>
    <submittedName>
        <fullName evidence="6">Helix-turn-helix domain-containing protein</fullName>
    </submittedName>
</protein>
<evidence type="ECO:0000256" key="2">
    <source>
        <dbReference type="ARBA" id="ARBA00023125"/>
    </source>
</evidence>
<evidence type="ECO:0000256" key="1">
    <source>
        <dbReference type="ARBA" id="ARBA00023015"/>
    </source>
</evidence>
<keyword evidence="7" id="KW-1185">Reference proteome</keyword>
<dbReference type="PROSITE" id="PS51063">
    <property type="entry name" value="HTH_CRP_2"/>
    <property type="match status" value="1"/>
</dbReference>
<dbReference type="InterPro" id="IPR036388">
    <property type="entry name" value="WH-like_DNA-bd_sf"/>
</dbReference>
<dbReference type="InterPro" id="IPR014710">
    <property type="entry name" value="RmlC-like_jellyroll"/>
</dbReference>
<evidence type="ECO:0000259" key="4">
    <source>
        <dbReference type="PROSITE" id="PS50042"/>
    </source>
</evidence>
<dbReference type="Proteomes" id="UP001597405">
    <property type="component" value="Unassembled WGS sequence"/>
</dbReference>
<dbReference type="Pfam" id="PF00027">
    <property type="entry name" value="cNMP_binding"/>
    <property type="match status" value="1"/>
</dbReference>
<comment type="caution">
    <text evidence="6">The sequence shown here is derived from an EMBL/GenBank/DDBJ whole genome shotgun (WGS) entry which is preliminary data.</text>
</comment>
<dbReference type="InterPro" id="IPR012318">
    <property type="entry name" value="HTH_CRP"/>
</dbReference>
<evidence type="ECO:0000259" key="5">
    <source>
        <dbReference type="PROSITE" id="PS51063"/>
    </source>
</evidence>
<dbReference type="PRINTS" id="PR00034">
    <property type="entry name" value="HTHCRP"/>
</dbReference>
<dbReference type="RefSeq" id="WP_379092646.1">
    <property type="nucleotide sequence ID" value="NZ_JBHUGZ010000001.1"/>
</dbReference>